<evidence type="ECO:0000256" key="4">
    <source>
        <dbReference type="ARBA" id="ARBA00023125"/>
    </source>
</evidence>
<comment type="caution">
    <text evidence="8">The sequence shown here is derived from an EMBL/GenBank/DDBJ whole genome shotgun (WGS) entry which is preliminary data.</text>
</comment>
<evidence type="ECO:0000313" key="8">
    <source>
        <dbReference type="EMBL" id="PIR04604.1"/>
    </source>
</evidence>
<keyword evidence="3 6" id="KW-0815">Transposition</keyword>
<gene>
    <name evidence="8" type="ORF">COV57_03400</name>
</gene>
<feature type="region of interest" description="Disordered" evidence="7">
    <location>
        <begin position="1"/>
        <end position="42"/>
    </location>
</feature>
<evidence type="ECO:0000313" key="9">
    <source>
        <dbReference type="Proteomes" id="UP000229893"/>
    </source>
</evidence>
<name>A0A2H0N6S8_9BACT</name>
<evidence type="ECO:0000256" key="1">
    <source>
        <dbReference type="ARBA" id="ARBA00002190"/>
    </source>
</evidence>
<evidence type="ECO:0000256" key="6">
    <source>
        <dbReference type="RuleBase" id="RU365089"/>
    </source>
</evidence>
<dbReference type="GO" id="GO:0006313">
    <property type="term" value="P:DNA transposition"/>
    <property type="evidence" value="ECO:0007669"/>
    <property type="project" value="UniProtKB-UniRule"/>
</dbReference>
<dbReference type="Pfam" id="PF00872">
    <property type="entry name" value="Transposase_mut"/>
    <property type="match status" value="1"/>
</dbReference>
<keyword evidence="6" id="KW-0814">Transposable element</keyword>
<dbReference type="GO" id="GO:0003677">
    <property type="term" value="F:DNA binding"/>
    <property type="evidence" value="ECO:0007669"/>
    <property type="project" value="UniProtKB-UniRule"/>
</dbReference>
<proteinExistence type="inferred from homology"/>
<evidence type="ECO:0000256" key="5">
    <source>
        <dbReference type="ARBA" id="ARBA00023172"/>
    </source>
</evidence>
<feature type="non-terminal residue" evidence="8">
    <location>
        <position position="352"/>
    </location>
</feature>
<reference evidence="8 9" key="1">
    <citation type="submission" date="2017-09" db="EMBL/GenBank/DDBJ databases">
        <title>Depth-based differentiation of microbial function through sediment-hosted aquifers and enrichment of novel symbionts in the deep terrestrial subsurface.</title>
        <authorList>
            <person name="Probst A.J."/>
            <person name="Ladd B."/>
            <person name="Jarett J.K."/>
            <person name="Geller-Mcgrath D.E."/>
            <person name="Sieber C.M."/>
            <person name="Emerson J.B."/>
            <person name="Anantharaman K."/>
            <person name="Thomas B.C."/>
            <person name="Malmstrom R."/>
            <person name="Stieglmeier M."/>
            <person name="Klingl A."/>
            <person name="Woyke T."/>
            <person name="Ryan C.M."/>
            <person name="Banfield J.F."/>
        </authorList>
    </citation>
    <scope>NUCLEOTIDE SEQUENCE [LARGE SCALE GENOMIC DNA]</scope>
    <source>
        <strain evidence="8">CG11_big_fil_rev_8_21_14_0_20_35_14</strain>
    </source>
</reference>
<sequence length="352" mass="39365">MEKGSGSYNLVELDSPEKTQTKKEGATMKRVNKKPSKSKSKVLGKPKILTAEEYSTLAVNSKVEVIKELVTLGLMRVGDLLKEEVDWLAGERYSREKPNPDVVRHGSNPGSVKLAGQRHPVKVPRVRNRRTQEEIPLEAWQELRGTGELDEPLMKKVLYGISNRNYEAAAQSVSGAIGLSSSTVSRQFIEASTQHLKAFQERDLSSYDIAAVFLDGKTFANDMMVIALGVTLTGDKVLLGFVQTGTENAEALTPFLRQLLERGLRIEEGVLVVIDGSKGLRAAVKKAFQDKAFVQRCQWHKRENVVNYLPKKEQPEMRKRLQQAYQKPTYKEAKAALLAIHHDLEERNLDAA</sequence>
<protein>
    <recommendedName>
        <fullName evidence="6">Mutator family transposase</fullName>
    </recommendedName>
</protein>
<dbReference type="GO" id="GO:0004803">
    <property type="term" value="F:transposase activity"/>
    <property type="evidence" value="ECO:0007669"/>
    <property type="project" value="UniProtKB-UniRule"/>
</dbReference>
<evidence type="ECO:0000256" key="7">
    <source>
        <dbReference type="SAM" id="MobiDB-lite"/>
    </source>
</evidence>
<dbReference type="InterPro" id="IPR001207">
    <property type="entry name" value="Transposase_mutator"/>
</dbReference>
<evidence type="ECO:0000256" key="2">
    <source>
        <dbReference type="ARBA" id="ARBA00010961"/>
    </source>
</evidence>
<organism evidence="8 9">
    <name type="scientific">Candidatus Liptonbacteria bacterium CG11_big_fil_rev_8_21_14_0_20_35_14</name>
    <dbReference type="NCBI Taxonomy" id="1974634"/>
    <lineage>
        <taxon>Bacteria</taxon>
        <taxon>Candidatus Liptoniibacteriota</taxon>
    </lineage>
</organism>
<accession>A0A2H0N6S8</accession>
<keyword evidence="4 6" id="KW-0238">DNA-binding</keyword>
<dbReference type="EMBL" id="PCWO01000050">
    <property type="protein sequence ID" value="PIR04604.1"/>
    <property type="molecule type" value="Genomic_DNA"/>
</dbReference>
<keyword evidence="5 6" id="KW-0233">DNA recombination</keyword>
<dbReference type="AlphaFoldDB" id="A0A2H0N6S8"/>
<dbReference type="PANTHER" id="PTHR33217">
    <property type="entry name" value="TRANSPOSASE FOR INSERTION SEQUENCE ELEMENT IS1081"/>
    <property type="match status" value="1"/>
</dbReference>
<dbReference type="Proteomes" id="UP000229893">
    <property type="component" value="Unassembled WGS sequence"/>
</dbReference>
<evidence type="ECO:0000256" key="3">
    <source>
        <dbReference type="ARBA" id="ARBA00022578"/>
    </source>
</evidence>
<feature type="region of interest" description="Disordered" evidence="7">
    <location>
        <begin position="98"/>
        <end position="120"/>
    </location>
</feature>
<feature type="compositionally biased region" description="Basic and acidic residues" evidence="7">
    <location>
        <begin position="15"/>
        <end position="27"/>
    </location>
</feature>
<dbReference type="PANTHER" id="PTHR33217:SF7">
    <property type="entry name" value="TRANSPOSASE FOR INSERTION SEQUENCE ELEMENT IS1081"/>
    <property type="match status" value="1"/>
</dbReference>
<comment type="function">
    <text evidence="1 6">Required for the transposition of the insertion element.</text>
</comment>
<feature type="compositionally biased region" description="Basic residues" evidence="7">
    <location>
        <begin position="30"/>
        <end position="42"/>
    </location>
</feature>
<comment type="similarity">
    <text evidence="2 6">Belongs to the transposase mutator family.</text>
</comment>